<protein>
    <recommendedName>
        <fullName evidence="3">DUF1905 domain-containing protein</fullName>
    </recommendedName>
</protein>
<reference evidence="1 2" key="1">
    <citation type="submission" date="2020-08" db="EMBL/GenBank/DDBJ databases">
        <title>The Agave Microbiome: Exploring the role of microbial communities in plant adaptations to desert environments.</title>
        <authorList>
            <person name="Partida-Martinez L.P."/>
        </authorList>
    </citation>
    <scope>NUCLEOTIDE SEQUENCE [LARGE SCALE GENOMIC DNA]</scope>
    <source>
        <strain evidence="1 2">RAS26</strain>
    </source>
</reference>
<reference evidence="1 2" key="2">
    <citation type="submission" date="2020-08" db="EMBL/GenBank/DDBJ databases">
        <authorList>
            <person name="Partida-Martinez L."/>
            <person name="Huntemann M."/>
            <person name="Clum A."/>
            <person name="Wang J."/>
            <person name="Palaniappan K."/>
            <person name="Ritter S."/>
            <person name="Chen I.-M."/>
            <person name="Stamatis D."/>
            <person name="Reddy T."/>
            <person name="O'Malley R."/>
            <person name="Daum C."/>
            <person name="Shapiro N."/>
            <person name="Ivanova N."/>
            <person name="Kyrpides N."/>
            <person name="Woyke T."/>
        </authorList>
    </citation>
    <scope>NUCLEOTIDE SEQUENCE [LARGE SCALE GENOMIC DNA]</scope>
    <source>
        <strain evidence="1 2">RAS26</strain>
    </source>
</reference>
<dbReference type="Pfam" id="PF08922">
    <property type="entry name" value="DUF1905"/>
    <property type="match status" value="1"/>
</dbReference>
<dbReference type="AlphaFoldDB" id="A0A7W4YBR2"/>
<dbReference type="SUPFAM" id="SSF141694">
    <property type="entry name" value="AF2212/PG0164-like"/>
    <property type="match status" value="1"/>
</dbReference>
<dbReference type="InterPro" id="IPR037079">
    <property type="entry name" value="AF2212/PG0164-like_sf"/>
</dbReference>
<evidence type="ECO:0008006" key="3">
    <source>
        <dbReference type="Google" id="ProtNLM"/>
    </source>
</evidence>
<name>A0A7W4YBR2_9CELL</name>
<sequence>MTYEFDAELWLWQARSDSWTFVSLPPDVADEVLDVAGGRSRGFGSLRVEVTIGTTTWRTSIFPDSGRKTYVLPVKKAVRTAEGLSAGSTARVHLVVLDG</sequence>
<dbReference type="Gene3D" id="2.40.30.100">
    <property type="entry name" value="AF2212/PG0164-like"/>
    <property type="match status" value="1"/>
</dbReference>
<evidence type="ECO:0000313" key="1">
    <source>
        <dbReference type="EMBL" id="MBB2923017.1"/>
    </source>
</evidence>
<dbReference type="EMBL" id="JACHVX010000002">
    <property type="protein sequence ID" value="MBB2923017.1"/>
    <property type="molecule type" value="Genomic_DNA"/>
</dbReference>
<gene>
    <name evidence="1" type="ORF">FHR80_001929</name>
</gene>
<dbReference type="Proteomes" id="UP000518206">
    <property type="component" value="Unassembled WGS sequence"/>
</dbReference>
<dbReference type="RefSeq" id="WP_183295831.1">
    <property type="nucleotide sequence ID" value="NZ_JACHVX010000002.1"/>
</dbReference>
<organism evidence="1 2">
    <name type="scientific">Cellulomonas cellasea</name>
    <dbReference type="NCBI Taxonomy" id="43670"/>
    <lineage>
        <taxon>Bacteria</taxon>
        <taxon>Bacillati</taxon>
        <taxon>Actinomycetota</taxon>
        <taxon>Actinomycetes</taxon>
        <taxon>Micrococcales</taxon>
        <taxon>Cellulomonadaceae</taxon>
        <taxon>Cellulomonas</taxon>
    </lineage>
</organism>
<proteinExistence type="predicted"/>
<dbReference type="InterPro" id="IPR015018">
    <property type="entry name" value="DUF1905"/>
</dbReference>
<evidence type="ECO:0000313" key="2">
    <source>
        <dbReference type="Proteomes" id="UP000518206"/>
    </source>
</evidence>
<accession>A0A7W4YBR2</accession>
<comment type="caution">
    <text evidence="1">The sequence shown here is derived from an EMBL/GenBank/DDBJ whole genome shotgun (WGS) entry which is preliminary data.</text>
</comment>